<evidence type="ECO:0000313" key="1">
    <source>
        <dbReference type="EMBL" id="MBP0047348.1"/>
    </source>
</evidence>
<dbReference type="PANTHER" id="PTHR13061:SF29">
    <property type="entry name" value="GAMMA CARBONIC ANHYDRASE-LIKE 1, MITOCHONDRIAL-RELATED"/>
    <property type="match status" value="1"/>
</dbReference>
<organism evidence="1 2">
    <name type="scientific">Marinobacterium alkalitolerans</name>
    <dbReference type="NCBI Taxonomy" id="1542925"/>
    <lineage>
        <taxon>Bacteria</taxon>
        <taxon>Pseudomonadati</taxon>
        <taxon>Pseudomonadota</taxon>
        <taxon>Gammaproteobacteria</taxon>
        <taxon>Oceanospirillales</taxon>
        <taxon>Oceanospirillaceae</taxon>
        <taxon>Marinobacterium</taxon>
    </lineage>
</organism>
<dbReference type="SUPFAM" id="SSF51161">
    <property type="entry name" value="Trimeric LpxA-like enzymes"/>
    <property type="match status" value="1"/>
</dbReference>
<dbReference type="Gene3D" id="2.160.10.10">
    <property type="entry name" value="Hexapeptide repeat proteins"/>
    <property type="match status" value="1"/>
</dbReference>
<dbReference type="InterPro" id="IPR047324">
    <property type="entry name" value="LbH_gamma_CA-like"/>
</dbReference>
<keyword evidence="2" id="KW-1185">Reference proteome</keyword>
<accession>A0ABS3Z6N0</accession>
<protein>
    <submittedName>
        <fullName evidence="1">Gamma carbonic anhydrase family protein</fullName>
    </submittedName>
</protein>
<dbReference type="CDD" id="cd04645">
    <property type="entry name" value="LbH_gamma_CA_like"/>
    <property type="match status" value="1"/>
</dbReference>
<proteinExistence type="predicted"/>
<name>A0ABS3Z6N0_9GAMM</name>
<evidence type="ECO:0000313" key="2">
    <source>
        <dbReference type="Proteomes" id="UP000810171"/>
    </source>
</evidence>
<dbReference type="InterPro" id="IPR050484">
    <property type="entry name" value="Transf_Hexapept/Carb_Anhydrase"/>
</dbReference>
<reference evidence="1 2" key="1">
    <citation type="submission" date="2020-09" db="EMBL/GenBank/DDBJ databases">
        <authorList>
            <person name="Tanuku N.R.S."/>
        </authorList>
    </citation>
    <scope>NUCLEOTIDE SEQUENCE [LARGE SCALE GENOMIC DNA]</scope>
    <source>
        <strain evidence="1 2">AK62</strain>
    </source>
</reference>
<dbReference type="InterPro" id="IPR011004">
    <property type="entry name" value="Trimer_LpxA-like_sf"/>
</dbReference>
<gene>
    <name evidence="1" type="ORF">H9C73_01250</name>
</gene>
<sequence length="174" mass="18315">MAIYEYDGQRPEVDANAYVHEQATLIGRVTLEAGASIWPQAVLRGDNDPITIGSGSNVQDGAVLHTDPGFPLEVGADVTIGHQAMLHGCSIGDNSLIGIQAVVLNGAKIGKNCLIGAGALVTEGKEFPDNSLILGSPAKVVRQLDDDAIKALRANAQSYIGKAREYPAKLKRID</sequence>
<comment type="caution">
    <text evidence="1">The sequence shown here is derived from an EMBL/GenBank/DDBJ whole genome shotgun (WGS) entry which is preliminary data.</text>
</comment>
<dbReference type="PANTHER" id="PTHR13061">
    <property type="entry name" value="DYNACTIN SUBUNIT P25"/>
    <property type="match status" value="1"/>
</dbReference>
<dbReference type="RefSeq" id="WP_209285951.1">
    <property type="nucleotide sequence ID" value="NZ_JACVEW010000001.1"/>
</dbReference>
<dbReference type="Pfam" id="PF00132">
    <property type="entry name" value="Hexapep"/>
    <property type="match status" value="1"/>
</dbReference>
<dbReference type="InterPro" id="IPR001451">
    <property type="entry name" value="Hexapep"/>
</dbReference>
<dbReference type="EMBL" id="JACVEW010000001">
    <property type="protein sequence ID" value="MBP0047348.1"/>
    <property type="molecule type" value="Genomic_DNA"/>
</dbReference>
<dbReference type="Proteomes" id="UP000810171">
    <property type="component" value="Unassembled WGS sequence"/>
</dbReference>